<evidence type="ECO:0000313" key="7">
    <source>
        <dbReference type="EMBL" id="KAG8239299.1"/>
    </source>
</evidence>
<dbReference type="PANTHER" id="PTHR48068:SF4">
    <property type="entry name" value="TATA-BOX BINDING PROTEIN ASSOCIATED FACTOR 9"/>
    <property type="match status" value="1"/>
</dbReference>
<dbReference type="InterPro" id="IPR003162">
    <property type="entry name" value="TFIID-31"/>
</dbReference>
<dbReference type="InterPro" id="IPR051431">
    <property type="entry name" value="TFIID_subunit_9"/>
</dbReference>
<organism evidence="7 8">
    <name type="scientific">Ladona fulva</name>
    <name type="common">Scarce chaser dragonfly</name>
    <name type="synonym">Libellula fulva</name>
    <dbReference type="NCBI Taxonomy" id="123851"/>
    <lineage>
        <taxon>Eukaryota</taxon>
        <taxon>Metazoa</taxon>
        <taxon>Ecdysozoa</taxon>
        <taxon>Arthropoda</taxon>
        <taxon>Hexapoda</taxon>
        <taxon>Insecta</taxon>
        <taxon>Pterygota</taxon>
        <taxon>Palaeoptera</taxon>
        <taxon>Odonata</taxon>
        <taxon>Epiprocta</taxon>
        <taxon>Anisoptera</taxon>
        <taxon>Libelluloidea</taxon>
        <taxon>Libellulidae</taxon>
        <taxon>Ladona</taxon>
    </lineage>
</organism>
<comment type="similarity">
    <text evidence="2">Belongs to the TAF9 family.</text>
</comment>
<evidence type="ECO:0008006" key="9">
    <source>
        <dbReference type="Google" id="ProtNLM"/>
    </source>
</evidence>
<evidence type="ECO:0000256" key="6">
    <source>
        <dbReference type="SAM" id="MobiDB-lite"/>
    </source>
</evidence>
<evidence type="ECO:0000256" key="3">
    <source>
        <dbReference type="ARBA" id="ARBA00023015"/>
    </source>
</evidence>
<dbReference type="OrthoDB" id="341924at2759"/>
<dbReference type="GO" id="GO:0016251">
    <property type="term" value="F:RNA polymerase II general transcription initiation factor activity"/>
    <property type="evidence" value="ECO:0007669"/>
    <property type="project" value="TreeGrafter"/>
</dbReference>
<keyword evidence="4" id="KW-0804">Transcription</keyword>
<dbReference type="GO" id="GO:0003713">
    <property type="term" value="F:transcription coactivator activity"/>
    <property type="evidence" value="ECO:0007669"/>
    <property type="project" value="TreeGrafter"/>
</dbReference>
<evidence type="ECO:0000256" key="1">
    <source>
        <dbReference type="ARBA" id="ARBA00004123"/>
    </source>
</evidence>
<dbReference type="GO" id="GO:0046982">
    <property type="term" value="F:protein heterodimerization activity"/>
    <property type="evidence" value="ECO:0007669"/>
    <property type="project" value="InterPro"/>
</dbReference>
<keyword evidence="5" id="KW-0539">Nucleus</keyword>
<dbReference type="AlphaFoldDB" id="A0A8K0PDE9"/>
<dbReference type="GO" id="GO:0000124">
    <property type="term" value="C:SAGA complex"/>
    <property type="evidence" value="ECO:0007669"/>
    <property type="project" value="TreeGrafter"/>
</dbReference>
<evidence type="ECO:0000256" key="2">
    <source>
        <dbReference type="ARBA" id="ARBA00007646"/>
    </source>
</evidence>
<dbReference type="SUPFAM" id="SSF47113">
    <property type="entry name" value="Histone-fold"/>
    <property type="match status" value="1"/>
</dbReference>
<sequence>MASQTKHIPKDAQVIISMLKDMGITDYEPRVVNQLLEFTYRYVTCTLDDARVFANHAKKKSLDLDDVTLAVQLQLDRRFTNPPSRDILLDVSRAKNSIPLPLIKPHCGIRLPPDRYSLNSCNYRLRNYKKQLTKQNPLGAPISLTNHPRIQLTPGGVISGSGSTVKMHQLIGNVQSSVSKSSASVSSSSVSIVNTSGQGRTVALMSKAQTVQQTHKVIAAPKPVIKFSSGAPTSSVMPKIQISTGAMPNISTTASTTVAPSVAVPTIVSSDTTGVKRKREDDDYDAPE</sequence>
<reference evidence="7" key="2">
    <citation type="submission" date="2017-10" db="EMBL/GenBank/DDBJ databases">
        <title>Ladona fulva Genome sequencing and assembly.</title>
        <authorList>
            <person name="Murali S."/>
            <person name="Richards S."/>
            <person name="Bandaranaike D."/>
            <person name="Bellair M."/>
            <person name="Blankenburg K."/>
            <person name="Chao H."/>
            <person name="Dinh H."/>
            <person name="Doddapaneni H."/>
            <person name="Dugan-Rocha S."/>
            <person name="Elkadiri S."/>
            <person name="Gnanaolivu R."/>
            <person name="Hernandez B."/>
            <person name="Skinner E."/>
            <person name="Javaid M."/>
            <person name="Lee S."/>
            <person name="Li M."/>
            <person name="Ming W."/>
            <person name="Munidasa M."/>
            <person name="Muniz J."/>
            <person name="Nguyen L."/>
            <person name="Hughes D."/>
            <person name="Osuji N."/>
            <person name="Pu L.-L."/>
            <person name="Puazo M."/>
            <person name="Qu C."/>
            <person name="Quiroz J."/>
            <person name="Raj R."/>
            <person name="Weissenberger G."/>
            <person name="Xin Y."/>
            <person name="Zou X."/>
            <person name="Han Y."/>
            <person name="Worley K."/>
            <person name="Muzny D."/>
            <person name="Gibbs R."/>
        </authorList>
    </citation>
    <scope>NUCLEOTIDE SEQUENCE</scope>
    <source>
        <strain evidence="7">Sampled in the wild</strain>
    </source>
</reference>
<dbReference type="GO" id="GO:0005669">
    <property type="term" value="C:transcription factor TFIID complex"/>
    <property type="evidence" value="ECO:0007669"/>
    <property type="project" value="TreeGrafter"/>
</dbReference>
<comment type="subcellular location">
    <subcellularLocation>
        <location evidence="1">Nucleus</location>
    </subcellularLocation>
</comment>
<protein>
    <recommendedName>
        <fullName evidence="9">Transcription initiation factor TFIID subunit 9</fullName>
    </recommendedName>
</protein>
<dbReference type="Pfam" id="PF02291">
    <property type="entry name" value="TFIID-31kDa"/>
    <property type="match status" value="1"/>
</dbReference>
<dbReference type="EMBL" id="KZ309587">
    <property type="protein sequence ID" value="KAG8239299.1"/>
    <property type="molecule type" value="Genomic_DNA"/>
</dbReference>
<dbReference type="FunFam" id="1.10.20.10:FF:000018">
    <property type="entry name" value="Transcription initiation factor TFIID subunit 9"/>
    <property type="match status" value="1"/>
</dbReference>
<evidence type="ECO:0000256" key="4">
    <source>
        <dbReference type="ARBA" id="ARBA00023163"/>
    </source>
</evidence>
<dbReference type="CDD" id="cd07979">
    <property type="entry name" value="HFD_TAF9"/>
    <property type="match status" value="1"/>
</dbReference>
<gene>
    <name evidence="7" type="ORF">J437_LFUL018855</name>
</gene>
<keyword evidence="8" id="KW-1185">Reference proteome</keyword>
<dbReference type="Gene3D" id="1.10.20.10">
    <property type="entry name" value="Histone, subunit A"/>
    <property type="match status" value="1"/>
</dbReference>
<keyword evidence="3" id="KW-0805">Transcription regulation</keyword>
<accession>A0A8K0PDE9</accession>
<evidence type="ECO:0000256" key="5">
    <source>
        <dbReference type="ARBA" id="ARBA00023242"/>
    </source>
</evidence>
<dbReference type="PANTHER" id="PTHR48068">
    <property type="entry name" value="TAF9 RNA POLYMERASE II, TATA BOX-BINDING PROTEIN (TBP)-ASSOCIATED FACTOR"/>
    <property type="match status" value="1"/>
</dbReference>
<reference evidence="7" key="1">
    <citation type="submission" date="2013-04" db="EMBL/GenBank/DDBJ databases">
        <authorList>
            <person name="Qu J."/>
            <person name="Murali S.C."/>
            <person name="Bandaranaike D."/>
            <person name="Bellair M."/>
            <person name="Blankenburg K."/>
            <person name="Chao H."/>
            <person name="Dinh H."/>
            <person name="Doddapaneni H."/>
            <person name="Downs B."/>
            <person name="Dugan-Rocha S."/>
            <person name="Elkadiri S."/>
            <person name="Gnanaolivu R.D."/>
            <person name="Hernandez B."/>
            <person name="Javaid M."/>
            <person name="Jayaseelan J.C."/>
            <person name="Lee S."/>
            <person name="Li M."/>
            <person name="Ming W."/>
            <person name="Munidasa M."/>
            <person name="Muniz J."/>
            <person name="Nguyen L."/>
            <person name="Ongeri F."/>
            <person name="Osuji N."/>
            <person name="Pu L.-L."/>
            <person name="Puazo M."/>
            <person name="Qu C."/>
            <person name="Quiroz J."/>
            <person name="Raj R."/>
            <person name="Weissenberger G."/>
            <person name="Xin Y."/>
            <person name="Zou X."/>
            <person name="Han Y."/>
            <person name="Richards S."/>
            <person name="Worley K."/>
            <person name="Muzny D."/>
            <person name="Gibbs R."/>
        </authorList>
    </citation>
    <scope>NUCLEOTIDE SEQUENCE</scope>
    <source>
        <strain evidence="7">Sampled in the wild</strain>
    </source>
</reference>
<feature type="region of interest" description="Disordered" evidence="6">
    <location>
        <begin position="268"/>
        <end position="288"/>
    </location>
</feature>
<dbReference type="InterPro" id="IPR009072">
    <property type="entry name" value="Histone-fold"/>
</dbReference>
<dbReference type="GO" id="GO:0051123">
    <property type="term" value="P:RNA polymerase II preinitiation complex assembly"/>
    <property type="evidence" value="ECO:0007669"/>
    <property type="project" value="TreeGrafter"/>
</dbReference>
<proteinExistence type="inferred from homology"/>
<dbReference type="Proteomes" id="UP000792457">
    <property type="component" value="Unassembled WGS sequence"/>
</dbReference>
<comment type="caution">
    <text evidence="7">The sequence shown here is derived from an EMBL/GenBank/DDBJ whole genome shotgun (WGS) entry which is preliminary data.</text>
</comment>
<evidence type="ECO:0000313" key="8">
    <source>
        <dbReference type="Proteomes" id="UP000792457"/>
    </source>
</evidence>
<name>A0A8K0PDE9_LADFU</name>